<dbReference type="HAMAP" id="MF_00087">
    <property type="entry name" value="Glu_tRNA_reductase"/>
    <property type="match status" value="1"/>
</dbReference>
<dbReference type="UniPathway" id="UPA00251">
    <property type="reaction ID" value="UER00316"/>
</dbReference>
<gene>
    <name evidence="11" type="ORF">MNBD_NITROSPINAE04-828</name>
</gene>
<dbReference type="InterPro" id="IPR000343">
    <property type="entry name" value="4pyrrol_synth_GluRdtase"/>
</dbReference>
<dbReference type="EC" id="1.2.1.70" evidence="3"/>
<evidence type="ECO:0000259" key="8">
    <source>
        <dbReference type="Pfam" id="PF00745"/>
    </source>
</evidence>
<evidence type="ECO:0000256" key="7">
    <source>
        <dbReference type="ARBA" id="ARBA00047464"/>
    </source>
</evidence>
<dbReference type="InterPro" id="IPR015895">
    <property type="entry name" value="4pyrrol_synth_GluRdtase_N"/>
</dbReference>
<dbReference type="InterPro" id="IPR036343">
    <property type="entry name" value="GluRdtase_N_sf"/>
</dbReference>
<organism evidence="11">
    <name type="scientific">hydrothermal vent metagenome</name>
    <dbReference type="NCBI Taxonomy" id="652676"/>
    <lineage>
        <taxon>unclassified sequences</taxon>
        <taxon>metagenomes</taxon>
        <taxon>ecological metagenomes</taxon>
    </lineage>
</organism>
<dbReference type="SUPFAM" id="SSF69742">
    <property type="entry name" value="Glutamyl tRNA-reductase catalytic, N-terminal domain"/>
    <property type="match status" value="1"/>
</dbReference>
<evidence type="ECO:0000259" key="9">
    <source>
        <dbReference type="Pfam" id="PF01488"/>
    </source>
</evidence>
<evidence type="ECO:0000256" key="2">
    <source>
        <dbReference type="ARBA" id="ARBA00005916"/>
    </source>
</evidence>
<dbReference type="InterPro" id="IPR015896">
    <property type="entry name" value="4pyrrol_synth_GluRdtase_dimer"/>
</dbReference>
<comment type="pathway">
    <text evidence="1">Porphyrin-containing compound metabolism; protoporphyrin-IX biosynthesis; 5-aminolevulinate from L-glutamyl-tRNA(Glu): step 1/2.</text>
</comment>
<dbReference type="PROSITE" id="PS00747">
    <property type="entry name" value="GLUTR"/>
    <property type="match status" value="1"/>
</dbReference>
<dbReference type="AlphaFoldDB" id="A0A3B1BW52"/>
<protein>
    <recommendedName>
        <fullName evidence="3">glutamyl-tRNA reductase</fullName>
        <ecNumber evidence="3">1.2.1.70</ecNumber>
    </recommendedName>
</protein>
<dbReference type="FunFam" id="3.40.50.720:FF:000031">
    <property type="entry name" value="Glutamyl-tRNA reductase"/>
    <property type="match status" value="1"/>
</dbReference>
<dbReference type="PIRSF" id="PIRSF000445">
    <property type="entry name" value="4pyrrol_synth_GluRdtase"/>
    <property type="match status" value="1"/>
</dbReference>
<dbReference type="InterPro" id="IPR006151">
    <property type="entry name" value="Shikm_DH/Glu-tRNA_Rdtase"/>
</dbReference>
<dbReference type="GO" id="GO:0050661">
    <property type="term" value="F:NADP binding"/>
    <property type="evidence" value="ECO:0007669"/>
    <property type="project" value="InterPro"/>
</dbReference>
<dbReference type="InterPro" id="IPR036291">
    <property type="entry name" value="NAD(P)-bd_dom_sf"/>
</dbReference>
<dbReference type="GO" id="GO:0019353">
    <property type="term" value="P:protoporphyrinogen IX biosynthetic process from glutamate"/>
    <property type="evidence" value="ECO:0007669"/>
    <property type="project" value="TreeGrafter"/>
</dbReference>
<dbReference type="InterPro" id="IPR018214">
    <property type="entry name" value="GluRdtase_CS"/>
</dbReference>
<keyword evidence="4" id="KW-0521">NADP</keyword>
<evidence type="ECO:0000256" key="4">
    <source>
        <dbReference type="ARBA" id="ARBA00022857"/>
    </source>
</evidence>
<dbReference type="NCBIfam" id="NF000744">
    <property type="entry name" value="PRK00045.1-3"/>
    <property type="match status" value="1"/>
</dbReference>
<evidence type="ECO:0000259" key="10">
    <source>
        <dbReference type="Pfam" id="PF05201"/>
    </source>
</evidence>
<keyword evidence="5 11" id="KW-0560">Oxidoreductase</keyword>
<dbReference type="SUPFAM" id="SSF69075">
    <property type="entry name" value="Glutamyl tRNA-reductase dimerization domain"/>
    <property type="match status" value="1"/>
</dbReference>
<comment type="similarity">
    <text evidence="2">Belongs to the glutamyl-tRNA reductase family.</text>
</comment>
<dbReference type="EMBL" id="UOGA01000218">
    <property type="protein sequence ID" value="VAX22169.1"/>
    <property type="molecule type" value="Genomic_DNA"/>
</dbReference>
<dbReference type="InterPro" id="IPR036453">
    <property type="entry name" value="GluRdtase_dimer_dom_sf"/>
</dbReference>
<feature type="domain" description="Quinate/shikimate 5-dehydrogenase/glutamyl-tRNA reductase" evidence="9">
    <location>
        <begin position="172"/>
        <end position="307"/>
    </location>
</feature>
<dbReference type="Pfam" id="PF01488">
    <property type="entry name" value="Shikimate_DH"/>
    <property type="match status" value="1"/>
</dbReference>
<evidence type="ECO:0000256" key="5">
    <source>
        <dbReference type="ARBA" id="ARBA00023002"/>
    </source>
</evidence>
<feature type="domain" description="Glutamyl-tRNA reductase N-terminal" evidence="10">
    <location>
        <begin position="6"/>
        <end position="157"/>
    </location>
</feature>
<sequence>MNLIVLGINHKTAPVEVREKLAIADSKVGEALETIKANTPEILEEVILSTCNRVEIYARVTDIKLGVEALKNFLSEHHSIDRKTIDKSTYFYVLEEAVEHLFKVSSSLDSMIVGEPQVLGQVKGAYKAAKELQSTGAILNNLFERSFNVAKKVRTETAIAENAVSISYAAVELARKIFDDLKLKTVMLVGAGEMIELAANHLISQGVETVLVANRTYERAVELATKFSGEAIRFGDLYEELKRCDIVITSTGAPHFVIRKELAAKVIVERKQLPMFFIDIAVPRDIEPSVNEIDNCYVYDIDDLQNVVDANMAERENEAKKAEAIIKEEVAQFFTWLDHLEVAPTIAALKTKAENIRKAELAKVIGKAENLSDKDKEAIDKMTSSIINKVIHAPVVNLKKSAETKDGHTYLKVFRKLFGLGDGE</sequence>
<proteinExistence type="inferred from homology"/>
<dbReference type="PANTHER" id="PTHR43013:SF1">
    <property type="entry name" value="GLUTAMYL-TRNA REDUCTASE"/>
    <property type="match status" value="1"/>
</dbReference>
<reference evidence="11" key="1">
    <citation type="submission" date="2018-06" db="EMBL/GenBank/DDBJ databases">
        <authorList>
            <person name="Zhirakovskaya E."/>
        </authorList>
    </citation>
    <scope>NUCLEOTIDE SEQUENCE</scope>
</reference>
<evidence type="ECO:0000256" key="6">
    <source>
        <dbReference type="ARBA" id="ARBA00023244"/>
    </source>
</evidence>
<dbReference type="Gene3D" id="3.40.50.720">
    <property type="entry name" value="NAD(P)-binding Rossmann-like Domain"/>
    <property type="match status" value="1"/>
</dbReference>
<dbReference type="Gene3D" id="3.30.460.30">
    <property type="entry name" value="Glutamyl-tRNA reductase, N-terminal domain"/>
    <property type="match status" value="1"/>
</dbReference>
<dbReference type="FunFam" id="3.30.460.30:FF:000001">
    <property type="entry name" value="Glutamyl-tRNA reductase"/>
    <property type="match status" value="1"/>
</dbReference>
<accession>A0A3B1BW52</accession>
<dbReference type="PANTHER" id="PTHR43013">
    <property type="entry name" value="GLUTAMYL-TRNA REDUCTASE"/>
    <property type="match status" value="1"/>
</dbReference>
<comment type="catalytic activity">
    <reaction evidence="7">
        <text>(S)-4-amino-5-oxopentanoate + tRNA(Glu) + NADP(+) = L-glutamyl-tRNA(Glu) + NADPH + H(+)</text>
        <dbReference type="Rhea" id="RHEA:12344"/>
        <dbReference type="Rhea" id="RHEA-COMP:9663"/>
        <dbReference type="Rhea" id="RHEA-COMP:9680"/>
        <dbReference type="ChEBI" id="CHEBI:15378"/>
        <dbReference type="ChEBI" id="CHEBI:57501"/>
        <dbReference type="ChEBI" id="CHEBI:57783"/>
        <dbReference type="ChEBI" id="CHEBI:58349"/>
        <dbReference type="ChEBI" id="CHEBI:78442"/>
        <dbReference type="ChEBI" id="CHEBI:78520"/>
        <dbReference type="EC" id="1.2.1.70"/>
    </reaction>
</comment>
<dbReference type="Pfam" id="PF00745">
    <property type="entry name" value="GlutR_dimer"/>
    <property type="match status" value="1"/>
</dbReference>
<keyword evidence="6" id="KW-0627">Porphyrin biosynthesis</keyword>
<evidence type="ECO:0000256" key="3">
    <source>
        <dbReference type="ARBA" id="ARBA00012970"/>
    </source>
</evidence>
<name>A0A3B1BW52_9ZZZZ</name>
<dbReference type="GO" id="GO:0008883">
    <property type="term" value="F:glutamyl-tRNA reductase activity"/>
    <property type="evidence" value="ECO:0007669"/>
    <property type="project" value="UniProtKB-EC"/>
</dbReference>
<dbReference type="Pfam" id="PF05201">
    <property type="entry name" value="GlutR_N"/>
    <property type="match status" value="1"/>
</dbReference>
<dbReference type="CDD" id="cd05213">
    <property type="entry name" value="NAD_bind_Glutamyl_tRNA_reduct"/>
    <property type="match status" value="1"/>
</dbReference>
<evidence type="ECO:0000313" key="11">
    <source>
        <dbReference type="EMBL" id="VAX22169.1"/>
    </source>
</evidence>
<dbReference type="NCBIfam" id="TIGR01035">
    <property type="entry name" value="hemA"/>
    <property type="match status" value="1"/>
</dbReference>
<dbReference type="SUPFAM" id="SSF51735">
    <property type="entry name" value="NAD(P)-binding Rossmann-fold domains"/>
    <property type="match status" value="1"/>
</dbReference>
<evidence type="ECO:0000256" key="1">
    <source>
        <dbReference type="ARBA" id="ARBA00005059"/>
    </source>
</evidence>
<feature type="domain" description="Tetrapyrrole biosynthesis glutamyl-tRNA reductase dimerisation" evidence="8">
    <location>
        <begin position="321"/>
        <end position="420"/>
    </location>
</feature>